<evidence type="ECO:0000313" key="10">
    <source>
        <dbReference type="Proteomes" id="UP000184111"/>
    </source>
</evidence>
<feature type="domain" description="Protein kinase" evidence="8">
    <location>
        <begin position="30"/>
        <end position="285"/>
    </location>
</feature>
<evidence type="ECO:0000256" key="6">
    <source>
        <dbReference type="SAM" id="MobiDB-lite"/>
    </source>
</evidence>
<dbReference type="Gene3D" id="3.30.200.20">
    <property type="entry name" value="Phosphorylase Kinase, domain 1"/>
    <property type="match status" value="1"/>
</dbReference>
<dbReference type="GO" id="GO:0005524">
    <property type="term" value="F:ATP binding"/>
    <property type="evidence" value="ECO:0007669"/>
    <property type="project" value="UniProtKB-UniRule"/>
</dbReference>
<dbReference type="RefSeq" id="WP_073501791.1">
    <property type="nucleotide sequence ID" value="NZ_FRBI01000024.1"/>
</dbReference>
<evidence type="ECO:0000256" key="1">
    <source>
        <dbReference type="ARBA" id="ARBA00022679"/>
    </source>
</evidence>
<dbReference type="SUPFAM" id="SSF56112">
    <property type="entry name" value="Protein kinase-like (PK-like)"/>
    <property type="match status" value="1"/>
</dbReference>
<reference evidence="9 10" key="1">
    <citation type="submission" date="2016-11" db="EMBL/GenBank/DDBJ databases">
        <authorList>
            <person name="Jaros S."/>
            <person name="Januszkiewicz K."/>
            <person name="Wedrychowicz H."/>
        </authorList>
    </citation>
    <scope>NUCLEOTIDE SEQUENCE [LARGE SCALE GENOMIC DNA]</scope>
    <source>
        <strain evidence="9 10">CGMCC 4.2025</strain>
    </source>
</reference>
<keyword evidence="7" id="KW-0472">Membrane</keyword>
<feature type="compositionally biased region" description="Low complexity" evidence="6">
    <location>
        <begin position="316"/>
        <end position="326"/>
    </location>
</feature>
<feature type="binding site" evidence="5">
    <location>
        <position position="58"/>
    </location>
    <ligand>
        <name>ATP</name>
        <dbReference type="ChEBI" id="CHEBI:30616"/>
    </ligand>
</feature>
<dbReference type="CDD" id="cd23415">
    <property type="entry name" value="beta-trefoil_Ricin_AH"/>
    <property type="match status" value="1"/>
</dbReference>
<name>A0A1M7PML5_9ACTN</name>
<dbReference type="InterPro" id="IPR011009">
    <property type="entry name" value="Kinase-like_dom_sf"/>
</dbReference>
<dbReference type="PROSITE" id="PS50231">
    <property type="entry name" value="RICIN_B_LECTIN"/>
    <property type="match status" value="1"/>
</dbReference>
<dbReference type="GO" id="GO:0004674">
    <property type="term" value="F:protein serine/threonine kinase activity"/>
    <property type="evidence" value="ECO:0007669"/>
    <property type="project" value="UniProtKB-KW"/>
</dbReference>
<keyword evidence="7" id="KW-0812">Transmembrane</keyword>
<keyword evidence="7" id="KW-1133">Transmembrane helix</keyword>
<evidence type="ECO:0000256" key="2">
    <source>
        <dbReference type="ARBA" id="ARBA00022741"/>
    </source>
</evidence>
<feature type="region of interest" description="Disordered" evidence="6">
    <location>
        <begin position="271"/>
        <end position="293"/>
    </location>
</feature>
<dbReference type="Gene3D" id="1.10.510.10">
    <property type="entry name" value="Transferase(Phosphotransferase) domain 1"/>
    <property type="match status" value="1"/>
</dbReference>
<feature type="compositionally biased region" description="Gly residues" evidence="6">
    <location>
        <begin position="426"/>
        <end position="437"/>
    </location>
</feature>
<dbReference type="Pfam" id="PF00069">
    <property type="entry name" value="Pkinase"/>
    <property type="match status" value="1"/>
</dbReference>
<evidence type="ECO:0000313" key="9">
    <source>
        <dbReference type="EMBL" id="SHN18477.1"/>
    </source>
</evidence>
<dbReference type="Pfam" id="PF00652">
    <property type="entry name" value="Ricin_B_lectin"/>
    <property type="match status" value="1"/>
</dbReference>
<evidence type="ECO:0000259" key="8">
    <source>
        <dbReference type="PROSITE" id="PS50011"/>
    </source>
</evidence>
<dbReference type="InterPro" id="IPR017441">
    <property type="entry name" value="Protein_kinase_ATP_BS"/>
</dbReference>
<dbReference type="EMBL" id="FRBI01000024">
    <property type="protein sequence ID" value="SHN18477.1"/>
    <property type="molecule type" value="Genomic_DNA"/>
</dbReference>
<feature type="compositionally biased region" description="Low complexity" evidence="6">
    <location>
        <begin position="465"/>
        <end position="478"/>
    </location>
</feature>
<keyword evidence="2 5" id="KW-0547">Nucleotide-binding</keyword>
<gene>
    <name evidence="9" type="ORF">SAMN05216499_12465</name>
</gene>
<feature type="transmembrane region" description="Helical" evidence="7">
    <location>
        <begin position="354"/>
        <end position="374"/>
    </location>
</feature>
<dbReference type="OrthoDB" id="4334148at2"/>
<dbReference type="InterPro" id="IPR035992">
    <property type="entry name" value="Ricin_B-like_lectins"/>
</dbReference>
<feature type="compositionally biased region" description="Low complexity" evidence="6">
    <location>
        <begin position="440"/>
        <end position="451"/>
    </location>
</feature>
<keyword evidence="10" id="KW-1185">Reference proteome</keyword>
<dbReference type="PANTHER" id="PTHR43289">
    <property type="entry name" value="MITOGEN-ACTIVATED PROTEIN KINASE KINASE KINASE 20-RELATED"/>
    <property type="match status" value="1"/>
</dbReference>
<keyword evidence="1" id="KW-0808">Transferase</keyword>
<organism evidence="9 10">
    <name type="scientific">Actinacidiphila paucisporea</name>
    <dbReference type="NCBI Taxonomy" id="310782"/>
    <lineage>
        <taxon>Bacteria</taxon>
        <taxon>Bacillati</taxon>
        <taxon>Actinomycetota</taxon>
        <taxon>Actinomycetes</taxon>
        <taxon>Kitasatosporales</taxon>
        <taxon>Streptomycetaceae</taxon>
        <taxon>Actinacidiphila</taxon>
    </lineage>
</organism>
<evidence type="ECO:0000256" key="4">
    <source>
        <dbReference type="ARBA" id="ARBA00022840"/>
    </source>
</evidence>
<keyword evidence="3 9" id="KW-0418">Kinase</keyword>
<keyword evidence="4 5" id="KW-0067">ATP-binding</keyword>
<dbReference type="InterPro" id="IPR000719">
    <property type="entry name" value="Prot_kinase_dom"/>
</dbReference>
<dbReference type="CDD" id="cd14014">
    <property type="entry name" value="STKc_PknB_like"/>
    <property type="match status" value="1"/>
</dbReference>
<dbReference type="STRING" id="310782.SAMN05216499_12465"/>
<dbReference type="InterPro" id="IPR000772">
    <property type="entry name" value="Ricin_B_lectin"/>
</dbReference>
<dbReference type="Gene3D" id="2.80.10.50">
    <property type="match status" value="1"/>
</dbReference>
<keyword evidence="9" id="KW-0723">Serine/threonine-protein kinase</keyword>
<evidence type="ECO:0000256" key="3">
    <source>
        <dbReference type="ARBA" id="ARBA00022777"/>
    </source>
</evidence>
<dbReference type="Proteomes" id="UP000184111">
    <property type="component" value="Unassembled WGS sequence"/>
</dbReference>
<feature type="compositionally biased region" description="Low complexity" evidence="6">
    <location>
        <begin position="377"/>
        <end position="401"/>
    </location>
</feature>
<accession>A0A1M7PML5</accession>
<feature type="region of interest" description="Disordered" evidence="6">
    <location>
        <begin position="316"/>
        <end position="348"/>
    </location>
</feature>
<dbReference type="AlphaFoldDB" id="A0A1M7PML5"/>
<proteinExistence type="predicted"/>
<feature type="region of interest" description="Disordered" evidence="6">
    <location>
        <begin position="377"/>
        <end position="478"/>
    </location>
</feature>
<evidence type="ECO:0000256" key="7">
    <source>
        <dbReference type="SAM" id="Phobius"/>
    </source>
</evidence>
<dbReference type="PANTHER" id="PTHR43289:SF34">
    <property type="entry name" value="SERINE_THREONINE-PROTEIN KINASE YBDM-RELATED"/>
    <property type="match status" value="1"/>
</dbReference>
<protein>
    <submittedName>
        <fullName evidence="9">Serine/threonine protein kinase</fullName>
    </submittedName>
</protein>
<dbReference type="SUPFAM" id="SSF50370">
    <property type="entry name" value="Ricin B-like lectins"/>
    <property type="match status" value="1"/>
</dbReference>
<dbReference type="PROSITE" id="PS50011">
    <property type="entry name" value="PROTEIN_KINASE_DOM"/>
    <property type="match status" value="1"/>
</dbReference>
<sequence>MQAGWDTDIDLGGSGALPLGERDPRRIGRFPVVGVLGSGGMGRVYLGVSAPGRYAAVKQVLPALAEDDGFLRHFGGELDNLARLPAGVGATLLDSDRDARPPWFATAYIPGLTLADALRAHGGPLPIGALWALLRDAAAGLAELHARDMVHRGLKPSNVLLTEDGVTLVDFGVAREADGSRPARAGAAVGAPAYTAPEQASGKEPLTGAADVFALAAVLSYAAIGAPPFGEGAGSDVLDRVLHGEPELGPVRAVDAGLADVLAGCLDKDPEARPTAAEVVGEARRRGGKGAGAAELWPASVRDRIALRAAFASTAPDPDALTAPADRPAPPPPPQDASAAGPDADRRRRRRRKALLLALPAVLVAGAVLALVLVPDSGSAQDSASPGSSAPAASGPATPGPRTSAGTVAPAPSSYGPSVADPARRGGSGLTGGGTPGAPGPLAGTATATAPDGIGVTGGAPGFPTPTATSQTPTGTGQVRSYADAKCLADMSFLTGHAPQVAACDSKSPYGPVTYGWTFSAEPGGAFLLVSQSGGCLAVNSLTSTAALGKCDGSSGQQWRIGTATAHGSTYQNVSSGRCLAASSVGKAVTDPCDSAQAGQVWYRH</sequence>
<evidence type="ECO:0000256" key="5">
    <source>
        <dbReference type="PROSITE-ProRule" id="PRU10141"/>
    </source>
</evidence>
<dbReference type="PROSITE" id="PS00107">
    <property type="entry name" value="PROTEIN_KINASE_ATP"/>
    <property type="match status" value="1"/>
</dbReference>